<organism evidence="2">
    <name type="scientific">viral metagenome</name>
    <dbReference type="NCBI Taxonomy" id="1070528"/>
    <lineage>
        <taxon>unclassified sequences</taxon>
        <taxon>metagenomes</taxon>
        <taxon>organismal metagenomes</taxon>
    </lineage>
</organism>
<protein>
    <submittedName>
        <fullName evidence="2">Uncharacterized protein</fullName>
    </submittedName>
</protein>
<feature type="coiled-coil region" evidence="1">
    <location>
        <begin position="112"/>
        <end position="143"/>
    </location>
</feature>
<reference evidence="2" key="1">
    <citation type="submission" date="2020-03" db="EMBL/GenBank/DDBJ databases">
        <title>The deep terrestrial virosphere.</title>
        <authorList>
            <person name="Holmfeldt K."/>
            <person name="Nilsson E."/>
            <person name="Simone D."/>
            <person name="Lopez-Fernandez M."/>
            <person name="Wu X."/>
            <person name="de Brujin I."/>
            <person name="Lundin D."/>
            <person name="Andersson A."/>
            <person name="Bertilsson S."/>
            <person name="Dopson M."/>
        </authorList>
    </citation>
    <scope>NUCLEOTIDE SEQUENCE</scope>
    <source>
        <strain evidence="2">MM415B02140</strain>
    </source>
</reference>
<dbReference type="AlphaFoldDB" id="A0A6M3KXR7"/>
<dbReference type="EMBL" id="MT142613">
    <property type="protein sequence ID" value="QJA86075.1"/>
    <property type="molecule type" value="Genomic_DNA"/>
</dbReference>
<sequence length="371" mass="42798">MPEPMELETEQWLSWKAYRDAGGGLEIQEWIAAGMPSVSEERAAFAELNRLDEYLNLQYAQGFIEESEYDVWTQEYYDRLFGKGKYEGKRQTVAQLTGPVITDARDWWSGLPAEAQKRLEQQQRELQQQKGELQQQKEDIGRQVSQLPLYAKGTIDQQIMAGQQAIQQLLRQRQISPEHVKPIINSQIAQLQDAVRVMTEDMRARTRRATAEREGIPEEQIIPGGYAKQFAETYGMSPEAAYKTAQRYASMPESEEWRTLSSGQKEELRRVGYEEHFYDVPEIPITPYSPPGFEEVGATGAPAWKSWFESNYPSIVREFKGKPAKERTEGGWSEFLENERTRIREEFAKQGPYYRGERPGAFAPRIKTVAY</sequence>
<gene>
    <name evidence="2" type="ORF">MM415B02140_0002</name>
</gene>
<evidence type="ECO:0000313" key="2">
    <source>
        <dbReference type="EMBL" id="QJA86075.1"/>
    </source>
</evidence>
<keyword evidence="1" id="KW-0175">Coiled coil</keyword>
<accession>A0A6M3KXR7</accession>
<proteinExistence type="predicted"/>
<evidence type="ECO:0000256" key="1">
    <source>
        <dbReference type="SAM" id="Coils"/>
    </source>
</evidence>
<name>A0A6M3KXR7_9ZZZZ</name>